<proteinExistence type="predicted"/>
<sequence>MEEDRLNSPNTSAIVIEVLGHRLHLSQDPNSKHLGTTVWDSSMVFIKFLTILDQIYITLEVRKSRTKEEIKVE</sequence>
<accession>A0A835PLY6</accession>
<dbReference type="OrthoDB" id="413520at2759"/>
<dbReference type="EMBL" id="JADCNM010000014">
    <property type="protein sequence ID" value="KAG0453753.1"/>
    <property type="molecule type" value="Genomic_DNA"/>
</dbReference>
<comment type="caution">
    <text evidence="1">The sequence shown here is derived from an EMBL/GenBank/DDBJ whole genome shotgun (WGS) entry which is preliminary data.</text>
</comment>
<name>A0A835PLY6_VANPL</name>
<dbReference type="AlphaFoldDB" id="A0A835PLY6"/>
<gene>
    <name evidence="1" type="ORF">HPP92_025057</name>
</gene>
<dbReference type="Proteomes" id="UP000639772">
    <property type="component" value="Unassembled WGS sequence"/>
</dbReference>
<evidence type="ECO:0000313" key="2">
    <source>
        <dbReference type="Proteomes" id="UP000639772"/>
    </source>
</evidence>
<protein>
    <submittedName>
        <fullName evidence="1">Uncharacterized protein</fullName>
    </submittedName>
</protein>
<organism evidence="1 2">
    <name type="scientific">Vanilla planifolia</name>
    <name type="common">Vanilla</name>
    <dbReference type="NCBI Taxonomy" id="51239"/>
    <lineage>
        <taxon>Eukaryota</taxon>
        <taxon>Viridiplantae</taxon>
        <taxon>Streptophyta</taxon>
        <taxon>Embryophyta</taxon>
        <taxon>Tracheophyta</taxon>
        <taxon>Spermatophyta</taxon>
        <taxon>Magnoliopsida</taxon>
        <taxon>Liliopsida</taxon>
        <taxon>Asparagales</taxon>
        <taxon>Orchidaceae</taxon>
        <taxon>Vanilloideae</taxon>
        <taxon>Vanilleae</taxon>
        <taxon>Vanilla</taxon>
    </lineage>
</organism>
<reference evidence="1 2" key="1">
    <citation type="journal article" date="2020" name="Nat. Food">
        <title>A phased Vanilla planifolia genome enables genetic improvement of flavour and production.</title>
        <authorList>
            <person name="Hasing T."/>
            <person name="Tang H."/>
            <person name="Brym M."/>
            <person name="Khazi F."/>
            <person name="Huang T."/>
            <person name="Chambers A.H."/>
        </authorList>
    </citation>
    <scope>NUCLEOTIDE SEQUENCE [LARGE SCALE GENOMIC DNA]</scope>
    <source>
        <tissue evidence="1">Leaf</tissue>
    </source>
</reference>
<evidence type="ECO:0000313" key="1">
    <source>
        <dbReference type="EMBL" id="KAG0453753.1"/>
    </source>
</evidence>